<keyword evidence="2" id="KW-0732">Signal</keyword>
<organism evidence="3 4">
    <name type="scientific">Gymnopus androsaceus JB14</name>
    <dbReference type="NCBI Taxonomy" id="1447944"/>
    <lineage>
        <taxon>Eukaryota</taxon>
        <taxon>Fungi</taxon>
        <taxon>Dikarya</taxon>
        <taxon>Basidiomycota</taxon>
        <taxon>Agaricomycotina</taxon>
        <taxon>Agaricomycetes</taxon>
        <taxon>Agaricomycetidae</taxon>
        <taxon>Agaricales</taxon>
        <taxon>Marasmiineae</taxon>
        <taxon>Omphalotaceae</taxon>
        <taxon>Gymnopus</taxon>
    </lineage>
</organism>
<name>A0A6A4I0D0_9AGAR</name>
<reference evidence="3" key="1">
    <citation type="journal article" date="2019" name="Environ. Microbiol.">
        <title>Fungal ecological strategies reflected in gene transcription - a case study of two litter decomposers.</title>
        <authorList>
            <person name="Barbi F."/>
            <person name="Kohler A."/>
            <person name="Barry K."/>
            <person name="Baskaran P."/>
            <person name="Daum C."/>
            <person name="Fauchery L."/>
            <person name="Ihrmark K."/>
            <person name="Kuo A."/>
            <person name="LaButti K."/>
            <person name="Lipzen A."/>
            <person name="Morin E."/>
            <person name="Grigoriev I.V."/>
            <person name="Henrissat B."/>
            <person name="Lindahl B."/>
            <person name="Martin F."/>
        </authorList>
    </citation>
    <scope>NUCLEOTIDE SEQUENCE</scope>
    <source>
        <strain evidence="3">JB14</strain>
    </source>
</reference>
<keyword evidence="4" id="KW-1185">Reference proteome</keyword>
<dbReference type="EMBL" id="ML769418">
    <property type="protein sequence ID" value="KAE9404209.1"/>
    <property type="molecule type" value="Genomic_DNA"/>
</dbReference>
<dbReference type="AlphaFoldDB" id="A0A6A4I0D0"/>
<evidence type="ECO:0000313" key="4">
    <source>
        <dbReference type="Proteomes" id="UP000799118"/>
    </source>
</evidence>
<feature type="chain" id="PRO_5025398648" description="Extracellular membrane protein CFEM domain-containing protein" evidence="2">
    <location>
        <begin position="23"/>
        <end position="184"/>
    </location>
</feature>
<dbReference type="OrthoDB" id="2564568at2759"/>
<feature type="region of interest" description="Disordered" evidence="1">
    <location>
        <begin position="163"/>
        <end position="184"/>
    </location>
</feature>
<dbReference type="Proteomes" id="UP000799118">
    <property type="component" value="Unassembled WGS sequence"/>
</dbReference>
<feature type="signal peptide" evidence="2">
    <location>
        <begin position="1"/>
        <end position="22"/>
    </location>
</feature>
<accession>A0A6A4I0D0</accession>
<proteinExistence type="predicted"/>
<gene>
    <name evidence="3" type="ORF">BT96DRAFT_1016429</name>
</gene>
<feature type="non-terminal residue" evidence="3">
    <location>
        <position position="184"/>
    </location>
</feature>
<evidence type="ECO:0008006" key="5">
    <source>
        <dbReference type="Google" id="ProtNLM"/>
    </source>
</evidence>
<evidence type="ECO:0000256" key="2">
    <source>
        <dbReference type="SAM" id="SignalP"/>
    </source>
</evidence>
<evidence type="ECO:0000256" key="1">
    <source>
        <dbReference type="SAM" id="MobiDB-lite"/>
    </source>
</evidence>
<sequence>MFVILGAKSLFIFLLLRLLVVGTNFRASVNASAVLTATKPILNSLATLATIPTSCNDTCNAVEATISDCTTVECVCTSSNTASLDTCVNCLDAVEPNNQTNIAQAQDILGQYAALCDAGGISVPIQTASGFSGSVVLPTGSVSQIASTGTASSPITTSVSSTAATSSALSTSSVASSVSSSAAS</sequence>
<protein>
    <recommendedName>
        <fullName evidence="5">Extracellular membrane protein CFEM domain-containing protein</fullName>
    </recommendedName>
</protein>
<evidence type="ECO:0000313" key="3">
    <source>
        <dbReference type="EMBL" id="KAE9404209.1"/>
    </source>
</evidence>